<evidence type="ECO:0000313" key="2">
    <source>
        <dbReference type="Proteomes" id="UP001352852"/>
    </source>
</evidence>
<dbReference type="EMBL" id="JAHUTJ010076037">
    <property type="protein sequence ID" value="MED6294563.1"/>
    <property type="molecule type" value="Genomic_DNA"/>
</dbReference>
<accession>A0ABU7F540</accession>
<protein>
    <submittedName>
        <fullName evidence="1">Uncharacterized protein</fullName>
    </submittedName>
</protein>
<dbReference type="Proteomes" id="UP001352852">
    <property type="component" value="Unassembled WGS sequence"/>
</dbReference>
<proteinExistence type="predicted"/>
<reference evidence="1 2" key="1">
    <citation type="submission" date="2021-06" db="EMBL/GenBank/DDBJ databases">
        <authorList>
            <person name="Palmer J.M."/>
        </authorList>
    </citation>
    <scope>NUCLEOTIDE SEQUENCE [LARGE SCALE GENOMIC DNA]</scope>
    <source>
        <strain evidence="1 2">CL_MEX2019</strain>
        <tissue evidence="1">Muscle</tissue>
    </source>
</reference>
<comment type="caution">
    <text evidence="1">The sequence shown here is derived from an EMBL/GenBank/DDBJ whole genome shotgun (WGS) entry which is preliminary data.</text>
</comment>
<sequence>MLCVVTASTVRFEYVGENHLPVLVDKLDISAELQPGIAQFQNGPQSTLSTPHSILFITAFFYHHLVKLLFGVFFCPRSPLTCHSFLSLHLFCAPDIALHG</sequence>
<organism evidence="1 2">
    <name type="scientific">Characodon lateralis</name>
    <dbReference type="NCBI Taxonomy" id="208331"/>
    <lineage>
        <taxon>Eukaryota</taxon>
        <taxon>Metazoa</taxon>
        <taxon>Chordata</taxon>
        <taxon>Craniata</taxon>
        <taxon>Vertebrata</taxon>
        <taxon>Euteleostomi</taxon>
        <taxon>Actinopterygii</taxon>
        <taxon>Neopterygii</taxon>
        <taxon>Teleostei</taxon>
        <taxon>Neoteleostei</taxon>
        <taxon>Acanthomorphata</taxon>
        <taxon>Ovalentaria</taxon>
        <taxon>Atherinomorphae</taxon>
        <taxon>Cyprinodontiformes</taxon>
        <taxon>Goodeidae</taxon>
        <taxon>Characodon</taxon>
    </lineage>
</organism>
<keyword evidence="2" id="KW-1185">Reference proteome</keyword>
<gene>
    <name evidence="1" type="ORF">CHARACLAT_022342</name>
</gene>
<name>A0ABU7F540_9TELE</name>
<evidence type="ECO:0000313" key="1">
    <source>
        <dbReference type="EMBL" id="MED6294563.1"/>
    </source>
</evidence>